<dbReference type="AlphaFoldDB" id="A0A9P0F3F6"/>
<evidence type="ECO:0000256" key="6">
    <source>
        <dbReference type="ARBA" id="ARBA00026055"/>
    </source>
</evidence>
<dbReference type="EMBL" id="OU963864">
    <property type="protein sequence ID" value="CAH0387306.1"/>
    <property type="molecule type" value="Genomic_DNA"/>
</dbReference>
<evidence type="ECO:0000256" key="2">
    <source>
        <dbReference type="ARBA" id="ARBA00008848"/>
    </source>
</evidence>
<dbReference type="SMART" id="SM00673">
    <property type="entry name" value="CARP"/>
    <property type="match status" value="2"/>
</dbReference>
<comment type="subunit">
    <text evidence="6">Supercomplex made of cofactors A to E. Cofactors A and D function by capturing and stabilizing tubulin in a quasi-native conformation. Cofactor E binds to the cofactor D-tubulin complex; interaction with cofactor C then causes the release of tubulin polypeptides that are committed to the native state.</text>
</comment>
<protein>
    <recommendedName>
        <fullName evidence="7">C-CAP/cofactor C-like domain-containing protein</fullName>
    </recommendedName>
</protein>
<evidence type="ECO:0000256" key="5">
    <source>
        <dbReference type="ARBA" id="ARBA00023186"/>
    </source>
</evidence>
<proteinExistence type="inferred from homology"/>
<gene>
    <name evidence="8" type="ORF">BEMITA_LOCUS6338</name>
</gene>
<dbReference type="Pfam" id="PF16752">
    <property type="entry name" value="TBCC_N"/>
    <property type="match status" value="1"/>
</dbReference>
<comment type="subcellular location">
    <subcellularLocation>
        <location evidence="1">Cytoplasm</location>
    </subcellularLocation>
</comment>
<dbReference type="KEGG" id="btab:109030595"/>
<sequence length="320" mass="36461">MEGFKLPDRLVKKQAERLAEKEQKKLAAAETTGVDKFIQEFEERQKIIQNFLKDAENGSIDSSDLEGHFDKISHELTHLQTIFSHFTIALPQFQLRKYQAAIFELEEKLQVSRDKLIPKKKFSFKNRKPEPSTKNVKIVPKDEVDSCVSAPSLIFANECGFSDQQNTSPILHGTDCFQKDVSLSNLSNCTVRVYGSPSTVHITNIKDSTILIGPVSTSVFLDDCSNCDIAVACQQLRVHSSNSINFYIHVTSRCIIEDSTNIHVAPYTWRYDSFDEDFKASKLDPNSNNWNDLDDFNWLAKDKASPNWMVLSEDTRKKLE</sequence>
<keyword evidence="3" id="KW-0963">Cytoplasm</keyword>
<dbReference type="InterPro" id="IPR017901">
    <property type="entry name" value="C-CAP_CF_C-like"/>
</dbReference>
<dbReference type="InterPro" id="IPR038397">
    <property type="entry name" value="TBCC_N_sf"/>
</dbReference>
<evidence type="ECO:0000256" key="1">
    <source>
        <dbReference type="ARBA" id="ARBA00004496"/>
    </source>
</evidence>
<dbReference type="Gene3D" id="1.20.58.1250">
    <property type="entry name" value="Tubulin Binding Cofactor C, N-terminal domain"/>
    <property type="match status" value="1"/>
</dbReference>
<dbReference type="InterPro" id="IPR031925">
    <property type="entry name" value="TBCC_N"/>
</dbReference>
<keyword evidence="9" id="KW-1185">Reference proteome</keyword>
<evidence type="ECO:0000256" key="4">
    <source>
        <dbReference type="ARBA" id="ARBA00022990"/>
    </source>
</evidence>
<keyword evidence="4" id="KW-0007">Acetylation</keyword>
<dbReference type="GO" id="GO:0005737">
    <property type="term" value="C:cytoplasm"/>
    <property type="evidence" value="ECO:0007669"/>
    <property type="project" value="UniProtKB-SubCell"/>
</dbReference>
<evidence type="ECO:0000313" key="9">
    <source>
        <dbReference type="Proteomes" id="UP001152759"/>
    </source>
</evidence>
<dbReference type="PROSITE" id="PS51329">
    <property type="entry name" value="C_CAP_COFACTOR_C"/>
    <property type="match status" value="1"/>
</dbReference>
<accession>A0A9P0F3F6</accession>
<organism evidence="8 9">
    <name type="scientific">Bemisia tabaci</name>
    <name type="common">Sweetpotato whitefly</name>
    <name type="synonym">Aleurodes tabaci</name>
    <dbReference type="NCBI Taxonomy" id="7038"/>
    <lineage>
        <taxon>Eukaryota</taxon>
        <taxon>Metazoa</taxon>
        <taxon>Ecdysozoa</taxon>
        <taxon>Arthropoda</taxon>
        <taxon>Hexapoda</taxon>
        <taxon>Insecta</taxon>
        <taxon>Pterygota</taxon>
        <taxon>Neoptera</taxon>
        <taxon>Paraneoptera</taxon>
        <taxon>Hemiptera</taxon>
        <taxon>Sternorrhyncha</taxon>
        <taxon>Aleyrodoidea</taxon>
        <taxon>Aleyrodidae</taxon>
        <taxon>Aleyrodinae</taxon>
        <taxon>Bemisia</taxon>
    </lineage>
</organism>
<dbReference type="Proteomes" id="UP001152759">
    <property type="component" value="Chromosome 3"/>
</dbReference>
<evidence type="ECO:0000259" key="7">
    <source>
        <dbReference type="PROSITE" id="PS51329"/>
    </source>
</evidence>
<dbReference type="GO" id="GO:0007021">
    <property type="term" value="P:tubulin complex assembly"/>
    <property type="evidence" value="ECO:0007669"/>
    <property type="project" value="TreeGrafter"/>
</dbReference>
<reference evidence="8" key="1">
    <citation type="submission" date="2021-12" db="EMBL/GenBank/DDBJ databases">
        <authorList>
            <person name="King R."/>
        </authorList>
    </citation>
    <scope>NUCLEOTIDE SEQUENCE</scope>
</reference>
<keyword evidence="5" id="KW-0143">Chaperone</keyword>
<dbReference type="InterPro" id="IPR006599">
    <property type="entry name" value="CARP_motif"/>
</dbReference>
<dbReference type="GO" id="GO:0015631">
    <property type="term" value="F:tubulin binding"/>
    <property type="evidence" value="ECO:0007669"/>
    <property type="project" value="InterPro"/>
</dbReference>
<dbReference type="Gene3D" id="2.160.20.70">
    <property type="match status" value="1"/>
</dbReference>
<name>A0A9P0F3F6_BEMTA</name>
<dbReference type="GO" id="GO:0007023">
    <property type="term" value="P:post-chaperonin tubulin folding pathway"/>
    <property type="evidence" value="ECO:0007669"/>
    <property type="project" value="InterPro"/>
</dbReference>
<dbReference type="InterPro" id="IPR016098">
    <property type="entry name" value="CAP/MinC_C"/>
</dbReference>
<dbReference type="Pfam" id="PF07986">
    <property type="entry name" value="TBCC"/>
    <property type="match status" value="1"/>
</dbReference>
<evidence type="ECO:0000256" key="3">
    <source>
        <dbReference type="ARBA" id="ARBA00022490"/>
    </source>
</evidence>
<dbReference type="InterPro" id="IPR012945">
    <property type="entry name" value="Tubulin-bd_cofactor_C_dom"/>
</dbReference>
<dbReference type="PANTHER" id="PTHR15139">
    <property type="entry name" value="TUBULIN FOLDING COFACTOR C"/>
    <property type="match status" value="1"/>
</dbReference>
<evidence type="ECO:0000313" key="8">
    <source>
        <dbReference type="EMBL" id="CAH0387306.1"/>
    </source>
</evidence>
<dbReference type="PANTHER" id="PTHR15139:SF0">
    <property type="entry name" value="TUBULIN-SPECIFIC CHAPERONE C"/>
    <property type="match status" value="1"/>
</dbReference>
<dbReference type="InterPro" id="IPR027684">
    <property type="entry name" value="TBCC"/>
</dbReference>
<feature type="domain" description="C-CAP/cofactor C-like" evidence="7">
    <location>
        <begin position="140"/>
        <end position="298"/>
    </location>
</feature>
<comment type="similarity">
    <text evidence="2">Belongs to the TBCC family.</text>
</comment>